<proteinExistence type="predicted"/>
<protein>
    <submittedName>
        <fullName evidence="1">Uncharacterized protein</fullName>
    </submittedName>
</protein>
<keyword evidence="2" id="KW-1185">Reference proteome</keyword>
<reference evidence="2" key="1">
    <citation type="journal article" date="2019" name="Int. J. Syst. Evol. Microbiol.">
        <title>The Global Catalogue of Microorganisms (GCM) 10K type strain sequencing project: providing services to taxonomists for standard genome sequencing and annotation.</title>
        <authorList>
            <consortium name="The Broad Institute Genomics Platform"/>
            <consortium name="The Broad Institute Genome Sequencing Center for Infectious Disease"/>
            <person name="Wu L."/>
            <person name="Ma J."/>
        </authorList>
    </citation>
    <scope>NUCLEOTIDE SEQUENCE [LARGE SCALE GENOMIC DNA]</scope>
    <source>
        <strain evidence="2">CCM 7044</strain>
    </source>
</reference>
<organism evidence="1 2">
    <name type="scientific">Promicromonospora vindobonensis</name>
    <dbReference type="NCBI Taxonomy" id="195748"/>
    <lineage>
        <taxon>Bacteria</taxon>
        <taxon>Bacillati</taxon>
        <taxon>Actinomycetota</taxon>
        <taxon>Actinomycetes</taxon>
        <taxon>Micrococcales</taxon>
        <taxon>Promicromonosporaceae</taxon>
        <taxon>Promicromonospora</taxon>
    </lineage>
</organism>
<accession>A0ABW5VLL5</accession>
<gene>
    <name evidence="1" type="ORF">ACFS27_03210</name>
</gene>
<dbReference type="Proteomes" id="UP001597479">
    <property type="component" value="Unassembled WGS sequence"/>
</dbReference>
<evidence type="ECO:0000313" key="2">
    <source>
        <dbReference type="Proteomes" id="UP001597479"/>
    </source>
</evidence>
<comment type="caution">
    <text evidence="1">The sequence shown here is derived from an EMBL/GenBank/DDBJ whole genome shotgun (WGS) entry which is preliminary data.</text>
</comment>
<sequence length="41" mass="4415">MIAALAPAALALAAIAVLVLTVRHLTADDRHYTQHMKGHRP</sequence>
<name>A0ABW5VLL5_9MICO</name>
<evidence type="ECO:0000313" key="1">
    <source>
        <dbReference type="EMBL" id="MFD2792549.1"/>
    </source>
</evidence>
<dbReference type="EMBL" id="JBHUOG010000001">
    <property type="protein sequence ID" value="MFD2792549.1"/>
    <property type="molecule type" value="Genomic_DNA"/>
</dbReference>
<dbReference type="RefSeq" id="WP_377180276.1">
    <property type="nucleotide sequence ID" value="NZ_JBHUOG010000001.1"/>
</dbReference>